<dbReference type="EMBL" id="MT141412">
    <property type="protein sequence ID" value="QJA60533.1"/>
    <property type="molecule type" value="Genomic_DNA"/>
</dbReference>
<sequence>MVGPAKFVIPDEPKFRSSSAYQVEGGFCFADEDIRIISQNIKALKAYADEMRRILEGLRKGE</sequence>
<gene>
    <name evidence="1" type="ORF">MM415B01102_0012</name>
</gene>
<proteinExistence type="predicted"/>
<accession>A0A6M3ISV0</accession>
<protein>
    <submittedName>
        <fullName evidence="1">Uncharacterized protein</fullName>
    </submittedName>
</protein>
<reference evidence="1" key="1">
    <citation type="submission" date="2020-03" db="EMBL/GenBank/DDBJ databases">
        <title>The deep terrestrial virosphere.</title>
        <authorList>
            <person name="Holmfeldt K."/>
            <person name="Nilsson E."/>
            <person name="Simone D."/>
            <person name="Lopez-Fernandez M."/>
            <person name="Wu X."/>
            <person name="de Brujin I."/>
            <person name="Lundin D."/>
            <person name="Andersson A."/>
            <person name="Bertilsson S."/>
            <person name="Dopson M."/>
        </authorList>
    </citation>
    <scope>NUCLEOTIDE SEQUENCE</scope>
    <source>
        <strain evidence="1">MM415B01102</strain>
    </source>
</reference>
<organism evidence="1">
    <name type="scientific">viral metagenome</name>
    <dbReference type="NCBI Taxonomy" id="1070528"/>
    <lineage>
        <taxon>unclassified sequences</taxon>
        <taxon>metagenomes</taxon>
        <taxon>organismal metagenomes</taxon>
    </lineage>
</organism>
<name>A0A6M3ISV0_9ZZZZ</name>
<evidence type="ECO:0000313" key="1">
    <source>
        <dbReference type="EMBL" id="QJA60533.1"/>
    </source>
</evidence>
<dbReference type="AlphaFoldDB" id="A0A6M3ISV0"/>